<keyword evidence="2" id="KW-0812">Transmembrane</keyword>
<feature type="transmembrane region" description="Helical" evidence="2">
    <location>
        <begin position="57"/>
        <end position="76"/>
    </location>
</feature>
<comment type="caution">
    <text evidence="3">The sequence shown here is derived from an EMBL/GenBank/DDBJ whole genome shotgun (WGS) entry which is preliminary data.</text>
</comment>
<dbReference type="Proteomes" id="UP001549749">
    <property type="component" value="Unassembled WGS sequence"/>
</dbReference>
<accession>A0ABV2T8Z7</accession>
<reference evidence="3 4" key="1">
    <citation type="submission" date="2024-06" db="EMBL/GenBank/DDBJ databases">
        <title>Chitinophaga defluvii sp. nov., isolated from municipal sewage.</title>
        <authorList>
            <person name="Zhang L."/>
        </authorList>
    </citation>
    <scope>NUCLEOTIDE SEQUENCE [LARGE SCALE GENOMIC DNA]</scope>
    <source>
        <strain evidence="3 4">H8</strain>
    </source>
</reference>
<organism evidence="3 4">
    <name type="scientific">Chitinophaga defluvii</name>
    <dbReference type="NCBI Taxonomy" id="3163343"/>
    <lineage>
        <taxon>Bacteria</taxon>
        <taxon>Pseudomonadati</taxon>
        <taxon>Bacteroidota</taxon>
        <taxon>Chitinophagia</taxon>
        <taxon>Chitinophagales</taxon>
        <taxon>Chitinophagaceae</taxon>
        <taxon>Chitinophaga</taxon>
    </lineage>
</organism>
<evidence type="ECO:0000313" key="4">
    <source>
        <dbReference type="Proteomes" id="UP001549749"/>
    </source>
</evidence>
<proteinExistence type="predicted"/>
<evidence type="ECO:0000256" key="1">
    <source>
        <dbReference type="SAM" id="MobiDB-lite"/>
    </source>
</evidence>
<feature type="region of interest" description="Disordered" evidence="1">
    <location>
        <begin position="1"/>
        <end position="32"/>
    </location>
</feature>
<keyword evidence="2" id="KW-1133">Transmembrane helix</keyword>
<sequence>MFYPNNDNPVPQPRSKSYDLVQGAPGADSAKKMPPAAISTPLFRISCYQDKLPGLWLIHRGIFFVYILPYMPAFFYRMQVTT</sequence>
<name>A0ABV2T8Z7_9BACT</name>
<protein>
    <submittedName>
        <fullName evidence="3">Uncharacterized protein</fullName>
    </submittedName>
</protein>
<keyword evidence="4" id="KW-1185">Reference proteome</keyword>
<evidence type="ECO:0000313" key="3">
    <source>
        <dbReference type="EMBL" id="MET6999519.1"/>
    </source>
</evidence>
<dbReference type="EMBL" id="JBEXAC010000002">
    <property type="protein sequence ID" value="MET6999519.1"/>
    <property type="molecule type" value="Genomic_DNA"/>
</dbReference>
<gene>
    <name evidence="3" type="ORF">ABR189_19180</name>
</gene>
<dbReference type="RefSeq" id="WP_354662083.1">
    <property type="nucleotide sequence ID" value="NZ_JBEXAC010000002.1"/>
</dbReference>
<keyword evidence="2" id="KW-0472">Membrane</keyword>
<evidence type="ECO:0000256" key="2">
    <source>
        <dbReference type="SAM" id="Phobius"/>
    </source>
</evidence>